<dbReference type="InterPro" id="IPR003346">
    <property type="entry name" value="Transposase_20"/>
</dbReference>
<dbReference type="Pfam" id="PF01548">
    <property type="entry name" value="DEDD_Tnp_IS110"/>
    <property type="match status" value="1"/>
</dbReference>
<keyword evidence="4" id="KW-1185">Reference proteome</keyword>
<evidence type="ECO:0000313" key="3">
    <source>
        <dbReference type="EMBL" id="GCD64405.1"/>
    </source>
</evidence>
<dbReference type="PANTHER" id="PTHR33055">
    <property type="entry name" value="TRANSPOSASE FOR INSERTION SEQUENCE ELEMENT IS1111A"/>
    <property type="match status" value="1"/>
</dbReference>
<reference evidence="3 4" key="1">
    <citation type="submission" date="2016-06" db="EMBL/GenBank/DDBJ databases">
        <title>Acetobacter pasteurianus NBRC 3278 whole genome sequencing project.</title>
        <authorList>
            <person name="Matsutani M."/>
            <person name="Shiwa Y."/>
            <person name="Okamoto-Kainuma A."/>
            <person name="Ishikawa M."/>
            <person name="Koizumi Y."/>
            <person name="Yoshikawa H."/>
            <person name="Yakushi T."/>
            <person name="Matsushita K."/>
        </authorList>
    </citation>
    <scope>NUCLEOTIDE SEQUENCE [LARGE SCALE GENOMIC DNA]</scope>
    <source>
        <strain evidence="3 4">NBRC 3278</strain>
    </source>
</reference>
<gene>
    <name evidence="3" type="ORF">NBRC3278_3498</name>
</gene>
<dbReference type="InterPro" id="IPR002525">
    <property type="entry name" value="Transp_IS110-like_N"/>
</dbReference>
<feature type="domain" description="Transposase IS116/IS110/IS902 C-terminal" evidence="2">
    <location>
        <begin position="205"/>
        <end position="286"/>
    </location>
</feature>
<evidence type="ECO:0000259" key="1">
    <source>
        <dbReference type="Pfam" id="PF01548"/>
    </source>
</evidence>
<dbReference type="InterPro" id="IPR047650">
    <property type="entry name" value="Transpos_IS110"/>
</dbReference>
<organism evidence="3 4">
    <name type="scientific">Acetobacter pasteurianus NBRC 3278</name>
    <dbReference type="NCBI Taxonomy" id="1226660"/>
    <lineage>
        <taxon>Bacteria</taxon>
        <taxon>Pseudomonadati</taxon>
        <taxon>Pseudomonadota</taxon>
        <taxon>Alphaproteobacteria</taxon>
        <taxon>Acetobacterales</taxon>
        <taxon>Acetobacteraceae</taxon>
        <taxon>Acetobacter</taxon>
    </lineage>
</organism>
<feature type="domain" description="Transposase IS110-like N-terminal" evidence="1">
    <location>
        <begin position="19"/>
        <end position="161"/>
    </location>
</feature>
<evidence type="ECO:0000259" key="2">
    <source>
        <dbReference type="Pfam" id="PF02371"/>
    </source>
</evidence>
<comment type="caution">
    <text evidence="3">The sequence shown here is derived from an EMBL/GenBank/DDBJ whole genome shotgun (WGS) entry which is preliminary data.</text>
</comment>
<dbReference type="GO" id="GO:0003677">
    <property type="term" value="F:DNA binding"/>
    <property type="evidence" value="ECO:0007669"/>
    <property type="project" value="InterPro"/>
</dbReference>
<name>A0A401X930_ACEPA</name>
<evidence type="ECO:0000313" key="4">
    <source>
        <dbReference type="Proteomes" id="UP000287385"/>
    </source>
</evidence>
<dbReference type="GO" id="GO:0004803">
    <property type="term" value="F:transposase activity"/>
    <property type="evidence" value="ECO:0007669"/>
    <property type="project" value="InterPro"/>
</dbReference>
<proteinExistence type="predicted"/>
<dbReference type="Pfam" id="PF02371">
    <property type="entry name" value="Transposase_20"/>
    <property type="match status" value="1"/>
</dbReference>
<dbReference type="EMBL" id="BDEV01000219">
    <property type="protein sequence ID" value="GCD64405.1"/>
    <property type="molecule type" value="Genomic_DNA"/>
</dbReference>
<dbReference type="AlphaFoldDB" id="A0A401X930"/>
<dbReference type="GO" id="GO:0006313">
    <property type="term" value="P:DNA transposition"/>
    <property type="evidence" value="ECO:0007669"/>
    <property type="project" value="InterPro"/>
</dbReference>
<dbReference type="RefSeq" id="WP_185327991.1">
    <property type="nucleotide sequence ID" value="NZ_BDEV01000219.1"/>
</dbReference>
<dbReference type="PANTHER" id="PTHR33055:SF13">
    <property type="entry name" value="TRANSPOSASE"/>
    <property type="match status" value="1"/>
</dbReference>
<protein>
    <submittedName>
        <fullName evidence="3">Transposase</fullName>
    </submittedName>
</protein>
<dbReference type="Proteomes" id="UP000287385">
    <property type="component" value="Unassembled WGS sequence"/>
</dbReference>
<sequence>MTHQVAASKAELPPALITIGIDVSKDYLDAARHPGGDTVRVANTRKGQTALLRWIGDIKAVARVVFEPTGPYHRTLEERLAAVGIPLIRVNPRRARRFAEATGKLAKTDRVDALMLARYGALLEPVARPVRTDLQNRLAELVAARRSLMRDRTATLNRLKTLTISLLQRHARHRLRQIEAQITSLDKAIDTLVAKDPHLSRRRDVLASIPGLGTLTAHALLADMPELGTMEEGHAASLAGLAPVTRQSGTWRGRSFIQSGRATVRQALYMPAIVAMRFNPDLRRVYDRLIAKGKHAKIAITAIMRKLIVLANALLRRNQLWTPKEA</sequence>
<accession>A0A401X930</accession>